<feature type="transmembrane region" description="Helical" evidence="6">
    <location>
        <begin position="143"/>
        <end position="165"/>
    </location>
</feature>
<accession>A0A6J4P9I0</accession>
<evidence type="ECO:0000256" key="2">
    <source>
        <dbReference type="ARBA" id="ARBA00022475"/>
    </source>
</evidence>
<dbReference type="InterPro" id="IPR051311">
    <property type="entry name" value="DedA_domain"/>
</dbReference>
<evidence type="ECO:0000256" key="3">
    <source>
        <dbReference type="ARBA" id="ARBA00022692"/>
    </source>
</evidence>
<comment type="subcellular location">
    <subcellularLocation>
        <location evidence="1">Cell membrane</location>
        <topology evidence="1">Multi-pass membrane protein</topology>
    </subcellularLocation>
</comment>
<evidence type="ECO:0000256" key="1">
    <source>
        <dbReference type="ARBA" id="ARBA00004651"/>
    </source>
</evidence>
<feature type="domain" description="VTT" evidence="7">
    <location>
        <begin position="37"/>
        <end position="163"/>
    </location>
</feature>
<proteinExistence type="predicted"/>
<keyword evidence="4 6" id="KW-1133">Transmembrane helix</keyword>
<sequence length="244" mass="26821">MPSMPEIPVKKVEAWIEYGGPWVIFGLLFLCGLGLPLPEEIPILAAGYFIATGDMGWFPVALLAWVGVIGGDCVLYGLGRRFGLNITRIPLLGKHFTQERILKAERLFERWGVWVVAVGRLISGIRGVMCVAAGAIRYNFVKFLVVDGLAALISGGIYIGLGYWLGRKLGDFDKAVHVVEPYVELFLTFVFFAVVLLGLYLYVRHRRRRGVSDVALEKAVAITEKLEPPLDTLGTVGATEVVGK</sequence>
<organism evidence="8">
    <name type="scientific">uncultured Phycisphaerae bacterium</name>
    <dbReference type="NCBI Taxonomy" id="904963"/>
    <lineage>
        <taxon>Bacteria</taxon>
        <taxon>Pseudomonadati</taxon>
        <taxon>Planctomycetota</taxon>
        <taxon>Phycisphaerae</taxon>
        <taxon>environmental samples</taxon>
    </lineage>
</organism>
<dbReference type="InterPro" id="IPR032816">
    <property type="entry name" value="VTT_dom"/>
</dbReference>
<feature type="transmembrane region" description="Helical" evidence="6">
    <location>
        <begin position="20"/>
        <end position="37"/>
    </location>
</feature>
<dbReference type="PANTHER" id="PTHR42709">
    <property type="entry name" value="ALKALINE PHOSPHATASE LIKE PROTEIN"/>
    <property type="match status" value="1"/>
</dbReference>
<name>A0A6J4P9I0_9BACT</name>
<evidence type="ECO:0000256" key="5">
    <source>
        <dbReference type="ARBA" id="ARBA00023136"/>
    </source>
</evidence>
<dbReference type="GO" id="GO:0005886">
    <property type="term" value="C:plasma membrane"/>
    <property type="evidence" value="ECO:0007669"/>
    <property type="project" value="UniProtKB-SubCell"/>
</dbReference>
<evidence type="ECO:0000313" key="8">
    <source>
        <dbReference type="EMBL" id="CAA9409706.1"/>
    </source>
</evidence>
<dbReference type="Pfam" id="PF09335">
    <property type="entry name" value="VTT_dom"/>
    <property type="match status" value="1"/>
</dbReference>
<protein>
    <recommendedName>
        <fullName evidence="7">VTT domain-containing protein</fullName>
    </recommendedName>
</protein>
<keyword evidence="2" id="KW-1003">Cell membrane</keyword>
<reference evidence="8" key="1">
    <citation type="submission" date="2020-02" db="EMBL/GenBank/DDBJ databases">
        <authorList>
            <person name="Meier V. D."/>
        </authorList>
    </citation>
    <scope>NUCLEOTIDE SEQUENCE</scope>
    <source>
        <strain evidence="8">AVDCRST_MAG64</strain>
    </source>
</reference>
<keyword evidence="5 6" id="KW-0472">Membrane</keyword>
<dbReference type="AlphaFoldDB" id="A0A6J4P9I0"/>
<feature type="transmembrane region" description="Helical" evidence="6">
    <location>
        <begin position="185"/>
        <end position="203"/>
    </location>
</feature>
<evidence type="ECO:0000256" key="4">
    <source>
        <dbReference type="ARBA" id="ARBA00022989"/>
    </source>
</evidence>
<dbReference type="PANTHER" id="PTHR42709:SF6">
    <property type="entry name" value="UNDECAPRENYL PHOSPHATE TRANSPORTER A"/>
    <property type="match status" value="1"/>
</dbReference>
<feature type="transmembrane region" description="Helical" evidence="6">
    <location>
        <begin position="57"/>
        <end position="78"/>
    </location>
</feature>
<keyword evidence="3 6" id="KW-0812">Transmembrane</keyword>
<evidence type="ECO:0000256" key="6">
    <source>
        <dbReference type="SAM" id="Phobius"/>
    </source>
</evidence>
<dbReference type="EMBL" id="CADCUQ010000501">
    <property type="protein sequence ID" value="CAA9409706.1"/>
    <property type="molecule type" value="Genomic_DNA"/>
</dbReference>
<evidence type="ECO:0000259" key="7">
    <source>
        <dbReference type="Pfam" id="PF09335"/>
    </source>
</evidence>
<gene>
    <name evidence="8" type="ORF">AVDCRST_MAG64-2217</name>
</gene>